<feature type="transmembrane region" description="Helical" evidence="8">
    <location>
        <begin position="878"/>
        <end position="895"/>
    </location>
</feature>
<keyword evidence="4 8" id="KW-1133">Transmembrane helix</keyword>
<accession>A0AAN7SEV6</accession>
<dbReference type="Proteomes" id="UP001353858">
    <property type="component" value="Unassembled WGS sequence"/>
</dbReference>
<feature type="transmembrane region" description="Helical" evidence="8">
    <location>
        <begin position="300"/>
        <end position="318"/>
    </location>
</feature>
<dbReference type="Gene3D" id="1.10.287.70">
    <property type="match status" value="2"/>
</dbReference>
<evidence type="ECO:0000256" key="9">
    <source>
        <dbReference type="SAM" id="SignalP"/>
    </source>
</evidence>
<dbReference type="PANTHER" id="PTHR42643">
    <property type="entry name" value="IONOTROPIC RECEPTOR 20A-RELATED"/>
    <property type="match status" value="1"/>
</dbReference>
<evidence type="ECO:0000256" key="8">
    <source>
        <dbReference type="SAM" id="Phobius"/>
    </source>
</evidence>
<keyword evidence="2" id="KW-1003">Cell membrane</keyword>
<feature type="chain" id="PRO_5042931631" evidence="9">
    <location>
        <begin position="20"/>
        <end position="1121"/>
    </location>
</feature>
<keyword evidence="6" id="KW-0675">Receptor</keyword>
<sequence>MSRFVLTTLLVLFYNPVYGSLQIPINNFSECVKKVMTTLFDKSSTLAYLYDKPSDLFTTSLTRNPYVTINIKKPTINTRGYVNHYILKTDNADSLEDAINYLNYNQIGKKHIFTLRNFLIITLSKNVSKIFEYLWQQTIYNVVILEASTVLVHQSDPCSPQNNCGKKAVAINSCSCDFLKPIAFKRTNMSGCVMWFLNTNTFYESTNLTPSLKLIKYFLQLINLHFNVTVMDYFITNSSNAYTIFQLHKSGIVCFMGVNTPTKGYEATERYYTHTLVWIVPQPTQMSSVEALVHIFKFEVWIFVILSIIFTIFAWWITSSIVKKRFCVEDLCNITIQLICVSIWGIINKVPKNKTLKCIFIIYVIYVVHIQTAFTSGLIKALTTPLYDRGIEDVNDLAISKLPIYIKPSTEKYLLTGDNSVKINTIKSKLVIIRSNTNNELWEITTFRNCGGLITEQLLKGMGNLANRVRVIREQSLLRKIDEVFKIEHKNYFLHSINSLIRTTTESGIMNKLWDDTSVEIFGHREINLAVQGAVVLTVNHLRIVFVILLVGLFLSIVIFCGEFISVWCIPTDNFSECVKKVMGFIFDKSSTLAYLFDKPSDLFTTSLTKNPYVTINIRKPTVNTQGYVNHYILNTDSANTLTNALDYLTYNQIGKNHIFSSRNFLIITISKNISELFEYLWEKTIYNVVILEASVFNFLVHQSDPCSPQNNCGKKVVTINSYLCDYLKPIAFKRANMSGCTMWFLNTFQFNNMHSLPSLKLIKYFLDIISLHFNVTVHQYTVTNSTTAFTIFKLYKSGILCFMSVNTAMKGYESTERYYTHTLVWIVPQPKQLSSVEALVHIFKLEVWIFVIFSTIFTIFVWWIISSIIKKKFCIEDLCNIAIQLICVSIWGIISKIPKNKTLKCIFIIYVIYVVHIQTAFTSGLIKALTMPLYDRGIEDVNDLAISQLPIYTKEYTEHYLLTDENSTIINTIKNNLVTIRSDANNELWEIYTFRNCGGLITENLLKAMGTLSNTVRVIRDQSLLRKIDEVFKIEYTNYFLHSINNLIRTTTESGLMNKLWDDTSIEIFRHREIKLAPQGAVVLSINHLRIVFVILLVGLFLSIVTFCCELLTVWYVKLN</sequence>
<reference evidence="11" key="1">
    <citation type="submission" date="2023-01" db="EMBL/GenBank/DDBJ databases">
        <title>Key to firefly adult light organ development and bioluminescence: homeobox transcription factors regulate luciferase expression and transportation to peroxisome.</title>
        <authorList>
            <person name="Fu X."/>
        </authorList>
    </citation>
    <scope>NUCLEOTIDE SEQUENCE [LARGE SCALE GENOMIC DNA]</scope>
</reference>
<feature type="transmembrane region" description="Helical" evidence="8">
    <location>
        <begin position="1092"/>
        <end position="1118"/>
    </location>
</feature>
<dbReference type="PANTHER" id="PTHR42643:SF24">
    <property type="entry name" value="IONOTROPIC RECEPTOR 60A"/>
    <property type="match status" value="1"/>
</dbReference>
<feature type="transmembrane region" description="Helical" evidence="8">
    <location>
        <begin position="907"/>
        <end position="927"/>
    </location>
</feature>
<name>A0AAN7SEV6_9COLE</name>
<gene>
    <name evidence="10" type="ORF">RN001_011896</name>
</gene>
<keyword evidence="5 8" id="KW-0472">Membrane</keyword>
<evidence type="ECO:0000256" key="3">
    <source>
        <dbReference type="ARBA" id="ARBA00022692"/>
    </source>
</evidence>
<evidence type="ECO:0000256" key="1">
    <source>
        <dbReference type="ARBA" id="ARBA00004651"/>
    </source>
</evidence>
<dbReference type="GO" id="GO:0005886">
    <property type="term" value="C:plasma membrane"/>
    <property type="evidence" value="ECO:0007669"/>
    <property type="project" value="UniProtKB-SubCell"/>
</dbReference>
<comment type="caution">
    <text evidence="10">The sequence shown here is derived from an EMBL/GenBank/DDBJ whole genome shotgun (WGS) entry which is preliminary data.</text>
</comment>
<comment type="subcellular location">
    <subcellularLocation>
        <location evidence="1">Cell membrane</location>
        <topology evidence="1">Multi-pass membrane protein</topology>
    </subcellularLocation>
</comment>
<feature type="transmembrane region" description="Helical" evidence="8">
    <location>
        <begin position="848"/>
        <end position="866"/>
    </location>
</feature>
<dbReference type="AlphaFoldDB" id="A0AAN7SEV6"/>
<evidence type="ECO:0000256" key="6">
    <source>
        <dbReference type="ARBA" id="ARBA00023170"/>
    </source>
</evidence>
<evidence type="ECO:0000256" key="4">
    <source>
        <dbReference type="ARBA" id="ARBA00022989"/>
    </source>
</evidence>
<feature type="transmembrane region" description="Helical" evidence="8">
    <location>
        <begin position="544"/>
        <end position="568"/>
    </location>
</feature>
<feature type="transmembrane region" description="Helical" evidence="8">
    <location>
        <begin position="330"/>
        <end position="347"/>
    </location>
</feature>
<evidence type="ECO:0000256" key="7">
    <source>
        <dbReference type="ARBA" id="ARBA00023180"/>
    </source>
</evidence>
<evidence type="ECO:0000256" key="5">
    <source>
        <dbReference type="ARBA" id="ARBA00023136"/>
    </source>
</evidence>
<keyword evidence="9" id="KW-0732">Signal</keyword>
<keyword evidence="11" id="KW-1185">Reference proteome</keyword>
<evidence type="ECO:0000313" key="10">
    <source>
        <dbReference type="EMBL" id="KAK4875474.1"/>
    </source>
</evidence>
<proteinExistence type="predicted"/>
<feature type="transmembrane region" description="Helical" evidence="8">
    <location>
        <begin position="359"/>
        <end position="379"/>
    </location>
</feature>
<dbReference type="EMBL" id="JARPUR010000005">
    <property type="protein sequence ID" value="KAK4875474.1"/>
    <property type="molecule type" value="Genomic_DNA"/>
</dbReference>
<evidence type="ECO:0000313" key="11">
    <source>
        <dbReference type="Proteomes" id="UP001353858"/>
    </source>
</evidence>
<dbReference type="InterPro" id="IPR052192">
    <property type="entry name" value="Insect_Ionotropic_Sensory_Rcpt"/>
</dbReference>
<keyword evidence="3 8" id="KW-0812">Transmembrane</keyword>
<evidence type="ECO:0000256" key="2">
    <source>
        <dbReference type="ARBA" id="ARBA00022475"/>
    </source>
</evidence>
<protein>
    <submittedName>
        <fullName evidence="10">Uncharacterized protein</fullName>
    </submittedName>
</protein>
<keyword evidence="7" id="KW-0325">Glycoprotein</keyword>
<feature type="signal peptide" evidence="9">
    <location>
        <begin position="1"/>
        <end position="19"/>
    </location>
</feature>
<organism evidence="10 11">
    <name type="scientific">Aquatica leii</name>
    <dbReference type="NCBI Taxonomy" id="1421715"/>
    <lineage>
        <taxon>Eukaryota</taxon>
        <taxon>Metazoa</taxon>
        <taxon>Ecdysozoa</taxon>
        <taxon>Arthropoda</taxon>
        <taxon>Hexapoda</taxon>
        <taxon>Insecta</taxon>
        <taxon>Pterygota</taxon>
        <taxon>Neoptera</taxon>
        <taxon>Endopterygota</taxon>
        <taxon>Coleoptera</taxon>
        <taxon>Polyphaga</taxon>
        <taxon>Elateriformia</taxon>
        <taxon>Elateroidea</taxon>
        <taxon>Lampyridae</taxon>
        <taxon>Luciolinae</taxon>
        <taxon>Aquatica</taxon>
    </lineage>
</organism>